<evidence type="ECO:0000313" key="2">
    <source>
        <dbReference type="EMBL" id="RZO24575.1"/>
    </source>
</evidence>
<feature type="chain" id="PRO_5022035867" evidence="1">
    <location>
        <begin position="22"/>
        <end position="201"/>
    </location>
</feature>
<organism evidence="2 3">
    <name type="scientific">SAR86 cluster bacterium</name>
    <dbReference type="NCBI Taxonomy" id="2030880"/>
    <lineage>
        <taxon>Bacteria</taxon>
        <taxon>Pseudomonadati</taxon>
        <taxon>Pseudomonadota</taxon>
        <taxon>Gammaproteobacteria</taxon>
        <taxon>SAR86 cluster</taxon>
    </lineage>
</organism>
<dbReference type="InterPro" id="IPR008869">
    <property type="entry name" value="MlaC/ttg2D"/>
</dbReference>
<proteinExistence type="predicted"/>
<keyword evidence="1" id="KW-0732">Signal</keyword>
<comment type="caution">
    <text evidence="2">The sequence shown here is derived from an EMBL/GenBank/DDBJ whole genome shotgun (WGS) entry which is preliminary data.</text>
</comment>
<name>A0A520MTM5_9GAMM</name>
<dbReference type="PANTHER" id="PTHR36573">
    <property type="entry name" value="INTERMEMBRANE PHOSPHOLIPID TRANSPORT SYSTEM BINDING PROTEIN MLAC"/>
    <property type="match status" value="1"/>
</dbReference>
<evidence type="ECO:0000256" key="1">
    <source>
        <dbReference type="SAM" id="SignalP"/>
    </source>
</evidence>
<gene>
    <name evidence="2" type="ORF">EVA99_01110</name>
</gene>
<reference evidence="2 3" key="1">
    <citation type="submission" date="2019-02" db="EMBL/GenBank/DDBJ databases">
        <title>Prokaryotic population dynamics and viral predation in marine succession experiment using metagenomics: the confinement effect.</title>
        <authorList>
            <person name="Haro-Moreno J.M."/>
            <person name="Rodriguez-Valera F."/>
            <person name="Lopez-Perez M."/>
        </authorList>
    </citation>
    <scope>NUCLEOTIDE SEQUENCE [LARGE SCALE GENOMIC DNA]</scope>
    <source>
        <strain evidence="2">MED-G166</strain>
    </source>
</reference>
<dbReference type="Gene3D" id="3.10.450.710">
    <property type="entry name" value="Tgt2/MlaC"/>
    <property type="match status" value="1"/>
</dbReference>
<protein>
    <submittedName>
        <fullName evidence="2">ABC transporter substrate-binding protein</fullName>
    </submittedName>
</protein>
<dbReference type="EMBL" id="SHBL01000005">
    <property type="protein sequence ID" value="RZO24575.1"/>
    <property type="molecule type" value="Genomic_DNA"/>
</dbReference>
<feature type="signal peptide" evidence="1">
    <location>
        <begin position="1"/>
        <end position="21"/>
    </location>
</feature>
<dbReference type="PANTHER" id="PTHR36573:SF1">
    <property type="entry name" value="INTERMEMBRANE PHOSPHOLIPID TRANSPORT SYSTEM BINDING PROTEIN MLAC"/>
    <property type="match status" value="1"/>
</dbReference>
<dbReference type="Proteomes" id="UP000320146">
    <property type="component" value="Unassembled WGS sequence"/>
</dbReference>
<accession>A0A520MTM5</accession>
<evidence type="ECO:0000313" key="3">
    <source>
        <dbReference type="Proteomes" id="UP000320146"/>
    </source>
</evidence>
<dbReference type="AlphaFoldDB" id="A0A520MTM5"/>
<dbReference type="InterPro" id="IPR042245">
    <property type="entry name" value="Tgt2/MlaC_sf"/>
</dbReference>
<sequence length="201" mass="23578">MIRFFSSKILFVLLLSQFINADKIPELYKFIDTNGQYFLTVIKEDGSKYEEDPKAFKDRLKAIWEPMVDVGVVSRLILTPKIYSLATEEQKKLFEETTKKLLLDAYVTTLLEFDNYQIETDEEIKVNKKTFEVSMNFYSDSSSFVTKFIVYKNKNNEFRIVNIIIDGVNLGLIFRNQFQDTYLESNSNLDDAIESWKPTTF</sequence>
<dbReference type="Pfam" id="PF05494">
    <property type="entry name" value="MlaC"/>
    <property type="match status" value="1"/>
</dbReference>